<dbReference type="Gene3D" id="3.40.630.10">
    <property type="entry name" value="Zn peptidases"/>
    <property type="match status" value="1"/>
</dbReference>
<dbReference type="Pfam" id="PF01546">
    <property type="entry name" value="Peptidase_M20"/>
    <property type="match status" value="1"/>
</dbReference>
<evidence type="ECO:0000313" key="4">
    <source>
        <dbReference type="EMBL" id="QOY92095.1"/>
    </source>
</evidence>
<sequence length="476" mass="50899">MTQWTTTLGLFALAALSSAQTLDTQKLLQQVEARSGPYKAMSRQIWENPELGWSEFKSSALLKEQLRSAGFRIQENIGGLPTAFVAEWGSGKPLIGIIGEYDALPGLSQDAEPARSPRVSGGPGHGCGHNLFGTASALAAVSVKEHLIEAKLPGTIRFYGTPNEEGGAGKVYMIRAGAFQDADVVLAWHPGDTNQADDNSYLANISAKVRFYGKAAHAAGAPEAGRSALDGLEIMTHAVNMLREHIPQESRMHYIITSGGAAANIVPDFAELSIIVRHPDLKTLDGIWERVKNCAEAGALASGTRVEIEIVSAYANFVTNPVLRDLLDKNLRITGGFTYTPDEAAFAEKIRQSLGNPNLPPLDTTSKILRPYTAVSSVSTDVGDVSWVVPVGHMRASTFPPGTPLHSWHSTACAGTELGRKGMMVAAKALALSASDLFHNPELVKSARAAFDQKMAGKQYRSLIPEGKQPALPARP</sequence>
<proteinExistence type="predicted"/>
<dbReference type="PIRSF" id="PIRSF037227">
    <property type="entry name" value="Aminobenzoyl-glu_utiliz_pB"/>
    <property type="match status" value="1"/>
</dbReference>
<dbReference type="Proteomes" id="UP000593892">
    <property type="component" value="Chromosome"/>
</dbReference>
<dbReference type="PANTHER" id="PTHR30575:SF0">
    <property type="entry name" value="XAA-ARG DIPEPTIDASE"/>
    <property type="match status" value="1"/>
</dbReference>
<dbReference type="InterPro" id="IPR052030">
    <property type="entry name" value="Peptidase_M20/M20A_hydrolases"/>
</dbReference>
<organism evidence="4 5">
    <name type="scientific">Paludibaculum fermentans</name>
    <dbReference type="NCBI Taxonomy" id="1473598"/>
    <lineage>
        <taxon>Bacteria</taxon>
        <taxon>Pseudomonadati</taxon>
        <taxon>Acidobacteriota</taxon>
        <taxon>Terriglobia</taxon>
        <taxon>Bryobacterales</taxon>
        <taxon>Bryobacteraceae</taxon>
        <taxon>Paludibaculum</taxon>
    </lineage>
</organism>
<accession>A0A7S7SQD1</accession>
<keyword evidence="5" id="KW-1185">Reference proteome</keyword>
<dbReference type="InterPro" id="IPR002933">
    <property type="entry name" value="Peptidase_M20"/>
</dbReference>
<dbReference type="InterPro" id="IPR017145">
    <property type="entry name" value="Aminobenzoyl-glu_utiliz_pB"/>
</dbReference>
<feature type="chain" id="PRO_5032844454" evidence="2">
    <location>
        <begin position="20"/>
        <end position="476"/>
    </location>
</feature>
<dbReference type="InterPro" id="IPR011650">
    <property type="entry name" value="Peptidase_M20_dimer"/>
</dbReference>
<dbReference type="KEGG" id="pfer:IRI77_21295"/>
<reference evidence="4 5" key="1">
    <citation type="submission" date="2020-10" db="EMBL/GenBank/DDBJ databases">
        <title>Complete genome sequence of Paludibaculum fermentans P105T, a facultatively anaerobic acidobacterium capable of dissimilatory Fe(III) reduction.</title>
        <authorList>
            <person name="Dedysh S.N."/>
            <person name="Beletsky A.V."/>
            <person name="Kulichevskaya I.S."/>
            <person name="Mardanov A.V."/>
            <person name="Ravin N.V."/>
        </authorList>
    </citation>
    <scope>NUCLEOTIDE SEQUENCE [LARGE SCALE GENOMIC DNA]</scope>
    <source>
        <strain evidence="4 5">P105</strain>
    </source>
</reference>
<dbReference type="GO" id="GO:0071713">
    <property type="term" value="F:para-aminobenzoyl-glutamate hydrolase activity"/>
    <property type="evidence" value="ECO:0007669"/>
    <property type="project" value="TreeGrafter"/>
</dbReference>
<dbReference type="FunFam" id="3.30.70.360:FF:000004">
    <property type="entry name" value="Peptidase M20 domain-containing protein 2"/>
    <property type="match status" value="1"/>
</dbReference>
<evidence type="ECO:0000259" key="3">
    <source>
        <dbReference type="Pfam" id="PF07687"/>
    </source>
</evidence>
<keyword evidence="2" id="KW-0732">Signal</keyword>
<dbReference type="PANTHER" id="PTHR30575">
    <property type="entry name" value="PEPTIDASE M20"/>
    <property type="match status" value="1"/>
</dbReference>
<dbReference type="GO" id="GO:0016805">
    <property type="term" value="F:dipeptidase activity"/>
    <property type="evidence" value="ECO:0007669"/>
    <property type="project" value="TreeGrafter"/>
</dbReference>
<dbReference type="InterPro" id="IPR017439">
    <property type="entry name" value="Amidohydrolase"/>
</dbReference>
<dbReference type="AlphaFoldDB" id="A0A7S7SQD1"/>
<dbReference type="SUPFAM" id="SSF55031">
    <property type="entry name" value="Bacterial exopeptidase dimerisation domain"/>
    <property type="match status" value="1"/>
</dbReference>
<keyword evidence="1 4" id="KW-0378">Hydrolase</keyword>
<feature type="signal peptide" evidence="2">
    <location>
        <begin position="1"/>
        <end position="19"/>
    </location>
</feature>
<feature type="domain" description="Peptidase M20 dimerisation" evidence="3">
    <location>
        <begin position="205"/>
        <end position="298"/>
    </location>
</feature>
<dbReference type="GO" id="GO:0005737">
    <property type="term" value="C:cytoplasm"/>
    <property type="evidence" value="ECO:0007669"/>
    <property type="project" value="TreeGrafter"/>
</dbReference>
<dbReference type="NCBIfam" id="TIGR01891">
    <property type="entry name" value="amidohydrolases"/>
    <property type="match status" value="1"/>
</dbReference>
<dbReference type="Gene3D" id="3.30.70.360">
    <property type="match status" value="1"/>
</dbReference>
<dbReference type="GO" id="GO:0046657">
    <property type="term" value="P:folic acid catabolic process"/>
    <property type="evidence" value="ECO:0007669"/>
    <property type="project" value="TreeGrafter"/>
</dbReference>
<dbReference type="SUPFAM" id="SSF53187">
    <property type="entry name" value="Zn-dependent exopeptidases"/>
    <property type="match status" value="1"/>
</dbReference>
<evidence type="ECO:0000256" key="1">
    <source>
        <dbReference type="ARBA" id="ARBA00022801"/>
    </source>
</evidence>
<gene>
    <name evidence="4" type="ORF">IRI77_21295</name>
</gene>
<dbReference type="Pfam" id="PF07687">
    <property type="entry name" value="M20_dimer"/>
    <property type="match status" value="1"/>
</dbReference>
<dbReference type="InterPro" id="IPR036264">
    <property type="entry name" value="Bact_exopeptidase_dim_dom"/>
</dbReference>
<evidence type="ECO:0000313" key="5">
    <source>
        <dbReference type="Proteomes" id="UP000593892"/>
    </source>
</evidence>
<name>A0A7S7SQD1_PALFE</name>
<protein>
    <submittedName>
        <fullName evidence="4">Amidohydrolase</fullName>
    </submittedName>
</protein>
<evidence type="ECO:0000256" key="2">
    <source>
        <dbReference type="SAM" id="SignalP"/>
    </source>
</evidence>
<dbReference type="EMBL" id="CP063849">
    <property type="protein sequence ID" value="QOY92095.1"/>
    <property type="molecule type" value="Genomic_DNA"/>
</dbReference>